<dbReference type="InterPro" id="IPR015943">
    <property type="entry name" value="WD40/YVTN_repeat-like_dom_sf"/>
</dbReference>
<dbReference type="Proteomes" id="UP000520767">
    <property type="component" value="Unassembled WGS sequence"/>
</dbReference>
<accession>A0A7W7Q143</accession>
<keyword evidence="2" id="KW-1185">Reference proteome</keyword>
<organism evidence="1 2">
    <name type="scientific">Actinophytocola algeriensis</name>
    <dbReference type="NCBI Taxonomy" id="1768010"/>
    <lineage>
        <taxon>Bacteria</taxon>
        <taxon>Bacillati</taxon>
        <taxon>Actinomycetota</taxon>
        <taxon>Actinomycetes</taxon>
        <taxon>Pseudonocardiales</taxon>
        <taxon>Pseudonocardiaceae</taxon>
    </lineage>
</organism>
<dbReference type="RefSeq" id="WP_184809370.1">
    <property type="nucleotide sequence ID" value="NZ_JACHJQ010000002.1"/>
</dbReference>
<dbReference type="CDD" id="cd15482">
    <property type="entry name" value="Sialidase_non-viral"/>
    <property type="match status" value="1"/>
</dbReference>
<evidence type="ECO:0000313" key="1">
    <source>
        <dbReference type="EMBL" id="MBB4905075.1"/>
    </source>
</evidence>
<evidence type="ECO:0000313" key="2">
    <source>
        <dbReference type="Proteomes" id="UP000520767"/>
    </source>
</evidence>
<dbReference type="Gene3D" id="2.130.10.10">
    <property type="entry name" value="YVTN repeat-like/Quinoprotein amine dehydrogenase"/>
    <property type="match status" value="1"/>
</dbReference>
<gene>
    <name evidence="1" type="ORF">FHR82_001292</name>
</gene>
<dbReference type="InterPro" id="IPR052025">
    <property type="entry name" value="Xyloglucanase_GH74"/>
</dbReference>
<dbReference type="InterPro" id="IPR002860">
    <property type="entry name" value="BNR_rpt"/>
</dbReference>
<dbReference type="Pfam" id="PF02012">
    <property type="entry name" value="BNR"/>
    <property type="match status" value="1"/>
</dbReference>
<dbReference type="EMBL" id="JACHJQ010000002">
    <property type="protein sequence ID" value="MBB4905075.1"/>
    <property type="molecule type" value="Genomic_DNA"/>
</dbReference>
<dbReference type="AlphaFoldDB" id="A0A7W7Q143"/>
<comment type="caution">
    <text evidence="1">The sequence shown here is derived from an EMBL/GenBank/DDBJ whole genome shotgun (WGS) entry which is preliminary data.</text>
</comment>
<dbReference type="PANTHER" id="PTHR43739">
    <property type="entry name" value="XYLOGLUCANASE (EUROFUNG)"/>
    <property type="match status" value="1"/>
</dbReference>
<reference evidence="1 2" key="1">
    <citation type="submission" date="2020-08" db="EMBL/GenBank/DDBJ databases">
        <title>Genomic Encyclopedia of Type Strains, Phase III (KMG-III): the genomes of soil and plant-associated and newly described type strains.</title>
        <authorList>
            <person name="Whitman W."/>
        </authorList>
    </citation>
    <scope>NUCLEOTIDE SEQUENCE [LARGE SCALE GENOMIC DNA]</scope>
    <source>
        <strain evidence="1 2">CECT 8960</strain>
    </source>
</reference>
<protein>
    <recommendedName>
        <fullName evidence="3">BNR/Asp-box repeat protein</fullName>
    </recommendedName>
</protein>
<dbReference type="GO" id="GO:0010411">
    <property type="term" value="P:xyloglucan metabolic process"/>
    <property type="evidence" value="ECO:0007669"/>
    <property type="project" value="TreeGrafter"/>
</dbReference>
<name>A0A7W7Q143_9PSEU</name>
<dbReference type="PANTHER" id="PTHR43739:SF5">
    <property type="entry name" value="EXO-ALPHA-SIALIDASE"/>
    <property type="match status" value="1"/>
</dbReference>
<dbReference type="SUPFAM" id="SSF110296">
    <property type="entry name" value="Oligoxyloglucan reducing end-specific cellobiohydrolase"/>
    <property type="match status" value="1"/>
</dbReference>
<sequence>MTGVRVLVGTRKGAFVLTSDGARTDWEVSGPHFGGWEVYHVAASPVTPDRLYAAPSTAWFGQLIQRSDDGGKSWEPVGKEFAYDGDPGTHQYYDGTQVPWVFKRVWHLEPSLFDADVVYAGIEDAGLFRTADGGASWHELPGLREHGTGPSWGPGAGGLCLHTIMQHPDDAQRLFIAISAAGAFRTEDSGKSWTAINRGLVSDGIPDPDAEVGHCVHRLAMHPSRPDTLFMQKHWDVMRSDDAGDNWREISGNLPTDFGFPIAVHAHEPDTIYVVPITSDSEHYPPEGRLRVYRSRSGGDEWEPLTAGLPQENCYLNVLRDAMAVDSLDDCGIYFGTTGGQVYCSPDGGDTWSPIVSHLPSVLSVEVQTL</sequence>
<proteinExistence type="predicted"/>
<evidence type="ECO:0008006" key="3">
    <source>
        <dbReference type="Google" id="ProtNLM"/>
    </source>
</evidence>